<evidence type="ECO:0000256" key="1">
    <source>
        <dbReference type="ARBA" id="ARBA00022679"/>
    </source>
</evidence>
<dbReference type="InterPro" id="IPR006464">
    <property type="entry name" value="AcTrfase_RimI/Ard1"/>
</dbReference>
<dbReference type="Pfam" id="PF00583">
    <property type="entry name" value="Acetyltransf_1"/>
    <property type="match status" value="1"/>
</dbReference>
<dbReference type="RefSeq" id="WP_217333906.1">
    <property type="nucleotide sequence ID" value="NZ_JAHQZT010000004.1"/>
</dbReference>
<dbReference type="Proteomes" id="UP000755551">
    <property type="component" value="Unassembled WGS sequence"/>
</dbReference>
<evidence type="ECO:0000259" key="3">
    <source>
        <dbReference type="PROSITE" id="PS51186"/>
    </source>
</evidence>
<dbReference type="PANTHER" id="PTHR43877:SF2">
    <property type="entry name" value="AMINOALKYLPHOSPHONATE N-ACETYLTRANSFERASE-RELATED"/>
    <property type="match status" value="1"/>
</dbReference>
<dbReference type="PANTHER" id="PTHR43877">
    <property type="entry name" value="AMINOALKYLPHOSPHONATE N-ACETYLTRANSFERASE-RELATED-RELATED"/>
    <property type="match status" value="1"/>
</dbReference>
<evidence type="ECO:0000313" key="5">
    <source>
        <dbReference type="Proteomes" id="UP000755551"/>
    </source>
</evidence>
<keyword evidence="2" id="KW-0012">Acyltransferase</keyword>
<comment type="caution">
    <text evidence="4">The sequence shown here is derived from an EMBL/GenBank/DDBJ whole genome shotgun (WGS) entry which is preliminary data.</text>
</comment>
<feature type="domain" description="N-acetyltransferase" evidence="3">
    <location>
        <begin position="2"/>
        <end position="149"/>
    </location>
</feature>
<protein>
    <submittedName>
        <fullName evidence="4">Ribosomal protein S18-alanine N-acetyltransferase</fullName>
    </submittedName>
</protein>
<keyword evidence="5" id="KW-1185">Reference proteome</keyword>
<dbReference type="InterPro" id="IPR000182">
    <property type="entry name" value="GNAT_dom"/>
</dbReference>
<dbReference type="EMBL" id="JAHQZT010000004">
    <property type="protein sequence ID" value="MBV0932477.1"/>
    <property type="molecule type" value="Genomic_DNA"/>
</dbReference>
<dbReference type="GO" id="GO:0005840">
    <property type="term" value="C:ribosome"/>
    <property type="evidence" value="ECO:0007669"/>
    <property type="project" value="UniProtKB-KW"/>
</dbReference>
<reference evidence="4 5" key="1">
    <citation type="submission" date="2021-06" db="EMBL/GenBank/DDBJ databases">
        <title>Bacterium isolated from marine sediment.</title>
        <authorList>
            <person name="Zhu K.-L."/>
            <person name="Du Z.-J."/>
            <person name="Liang Q.-Y."/>
        </authorList>
    </citation>
    <scope>NUCLEOTIDE SEQUENCE [LARGE SCALE GENOMIC DNA]</scope>
    <source>
        <strain evidence="4 5">A346</strain>
    </source>
</reference>
<proteinExistence type="predicted"/>
<accession>A0ABS6M9M4</accession>
<keyword evidence="1" id="KW-0808">Transferase</keyword>
<dbReference type="PROSITE" id="PS51186">
    <property type="entry name" value="GNAT"/>
    <property type="match status" value="1"/>
</dbReference>
<keyword evidence="4" id="KW-0689">Ribosomal protein</keyword>
<dbReference type="NCBIfam" id="TIGR01575">
    <property type="entry name" value="rimI"/>
    <property type="match status" value="1"/>
</dbReference>
<evidence type="ECO:0000256" key="2">
    <source>
        <dbReference type="ARBA" id="ARBA00023315"/>
    </source>
</evidence>
<sequence>MLSLTPLQPADLDAVQALDLECFAGDAFAVRWWHKALEGQGAAAWLAREGDTLLGYCLFSRVLDEAELLRIACAPAARQRGIALALLNHAMTQLEQQGTRQLFLEVRASNLAAQQLYHRAGWHETGRRKDYYPLEVGREDALLFGCERPGDAGQLNR</sequence>
<evidence type="ECO:0000313" key="4">
    <source>
        <dbReference type="EMBL" id="MBV0932477.1"/>
    </source>
</evidence>
<keyword evidence="4" id="KW-0687">Ribonucleoprotein</keyword>
<dbReference type="InterPro" id="IPR050832">
    <property type="entry name" value="Bact_Acetyltransf"/>
</dbReference>
<gene>
    <name evidence="4" type="primary">rimI</name>
    <name evidence="4" type="ORF">KTN04_03865</name>
</gene>
<organism evidence="4 5">
    <name type="scientific">Marinobacterium weihaiense</name>
    <dbReference type="NCBI Taxonomy" id="2851016"/>
    <lineage>
        <taxon>Bacteria</taxon>
        <taxon>Pseudomonadati</taxon>
        <taxon>Pseudomonadota</taxon>
        <taxon>Gammaproteobacteria</taxon>
        <taxon>Oceanospirillales</taxon>
        <taxon>Oceanospirillaceae</taxon>
        <taxon>Marinobacterium</taxon>
    </lineage>
</organism>
<name>A0ABS6M9M4_9GAMM</name>
<dbReference type="CDD" id="cd04301">
    <property type="entry name" value="NAT_SF"/>
    <property type="match status" value="1"/>
</dbReference>